<evidence type="ECO:0000256" key="1">
    <source>
        <dbReference type="ARBA" id="ARBA00011073"/>
    </source>
</evidence>
<dbReference type="PANTHER" id="PTHR43399">
    <property type="entry name" value="SUBTILISIN-RELATED"/>
    <property type="match status" value="1"/>
</dbReference>
<dbReference type="InterPro" id="IPR051048">
    <property type="entry name" value="Peptidase_S8/S53_subtilisin"/>
</dbReference>
<accession>X0Y4N2</accession>
<dbReference type="PRINTS" id="PR00723">
    <property type="entry name" value="SUBTILISIN"/>
</dbReference>
<dbReference type="InterPro" id="IPR022398">
    <property type="entry name" value="Peptidase_S8_His-AS"/>
</dbReference>
<dbReference type="GO" id="GO:0004252">
    <property type="term" value="F:serine-type endopeptidase activity"/>
    <property type="evidence" value="ECO:0007669"/>
    <property type="project" value="InterPro"/>
</dbReference>
<name>X0Y4N2_9ZZZZ</name>
<proteinExistence type="inferred from homology"/>
<comment type="caution">
    <text evidence="6">The sequence shown here is derived from an EMBL/GenBank/DDBJ whole genome shotgun (WGS) entry which is preliminary data.</text>
</comment>
<feature type="non-terminal residue" evidence="6">
    <location>
        <position position="216"/>
    </location>
</feature>
<keyword evidence="3" id="KW-0378">Hydrolase</keyword>
<dbReference type="InterPro" id="IPR000209">
    <property type="entry name" value="Peptidase_S8/S53_dom"/>
</dbReference>
<keyword evidence="4" id="KW-0720">Serine protease</keyword>
<sequence>EYAEPNYILRAVGRPNDPMYAAHQRWYYELIEAPAAWDLGPGAQPALVAVLDTGIDIAHPDLAGKIWVNGAEIAGNAVDDDGNGCVDDVHGCNFVEPGTADPACVGRPPGPSSDVTDDDGHGTFVAGIVGAATNNAQGVAGTADGVVLMPVKVLACTGGGTAADIAAGILYAAENGAQVINMSFGGHLESDTIRDAIETAHDDYGVVLVAATGNTA</sequence>
<reference evidence="6" key="1">
    <citation type="journal article" date="2014" name="Front. Microbiol.">
        <title>High frequency of phylogenetically diverse reductive dehalogenase-homologous genes in deep subseafloor sedimentary metagenomes.</title>
        <authorList>
            <person name="Kawai M."/>
            <person name="Futagami T."/>
            <person name="Toyoda A."/>
            <person name="Takaki Y."/>
            <person name="Nishi S."/>
            <person name="Hori S."/>
            <person name="Arai W."/>
            <person name="Tsubouchi T."/>
            <person name="Morono Y."/>
            <person name="Uchiyama I."/>
            <person name="Ito T."/>
            <person name="Fujiyama A."/>
            <person name="Inagaki F."/>
            <person name="Takami H."/>
        </authorList>
    </citation>
    <scope>NUCLEOTIDE SEQUENCE</scope>
    <source>
        <strain evidence="6">Expedition CK06-06</strain>
    </source>
</reference>
<dbReference type="InterPro" id="IPR015500">
    <property type="entry name" value="Peptidase_S8_subtilisin-rel"/>
</dbReference>
<feature type="non-terminal residue" evidence="6">
    <location>
        <position position="1"/>
    </location>
</feature>
<dbReference type="Pfam" id="PF00082">
    <property type="entry name" value="Peptidase_S8"/>
    <property type="match status" value="1"/>
</dbReference>
<evidence type="ECO:0000313" key="6">
    <source>
        <dbReference type="EMBL" id="GAG50720.1"/>
    </source>
</evidence>
<dbReference type="PANTHER" id="PTHR43399:SF4">
    <property type="entry name" value="CELL WALL-ASSOCIATED PROTEASE"/>
    <property type="match status" value="1"/>
</dbReference>
<evidence type="ECO:0000256" key="4">
    <source>
        <dbReference type="ARBA" id="ARBA00022825"/>
    </source>
</evidence>
<dbReference type="Gene3D" id="3.40.50.200">
    <property type="entry name" value="Peptidase S8/S53 domain"/>
    <property type="match status" value="1"/>
</dbReference>
<dbReference type="AlphaFoldDB" id="X0Y4N2"/>
<dbReference type="PROSITE" id="PS51892">
    <property type="entry name" value="SUBTILASE"/>
    <property type="match status" value="1"/>
</dbReference>
<dbReference type="InterPro" id="IPR036852">
    <property type="entry name" value="Peptidase_S8/S53_dom_sf"/>
</dbReference>
<dbReference type="SUPFAM" id="SSF52743">
    <property type="entry name" value="Subtilisin-like"/>
    <property type="match status" value="1"/>
</dbReference>
<evidence type="ECO:0000256" key="2">
    <source>
        <dbReference type="ARBA" id="ARBA00022670"/>
    </source>
</evidence>
<dbReference type="InterPro" id="IPR023827">
    <property type="entry name" value="Peptidase_S8_Asp-AS"/>
</dbReference>
<evidence type="ECO:0000256" key="3">
    <source>
        <dbReference type="ARBA" id="ARBA00022801"/>
    </source>
</evidence>
<evidence type="ECO:0000259" key="5">
    <source>
        <dbReference type="Pfam" id="PF00082"/>
    </source>
</evidence>
<dbReference type="PROSITE" id="PS00136">
    <property type="entry name" value="SUBTILASE_ASP"/>
    <property type="match status" value="1"/>
</dbReference>
<keyword evidence="2" id="KW-0645">Protease</keyword>
<dbReference type="EMBL" id="BARS01054663">
    <property type="protein sequence ID" value="GAG50720.1"/>
    <property type="molecule type" value="Genomic_DNA"/>
</dbReference>
<dbReference type="PROSITE" id="PS00137">
    <property type="entry name" value="SUBTILASE_HIS"/>
    <property type="match status" value="1"/>
</dbReference>
<gene>
    <name evidence="6" type="ORF">S01H1_80877</name>
</gene>
<organism evidence="6">
    <name type="scientific">marine sediment metagenome</name>
    <dbReference type="NCBI Taxonomy" id="412755"/>
    <lineage>
        <taxon>unclassified sequences</taxon>
        <taxon>metagenomes</taxon>
        <taxon>ecological metagenomes</taxon>
    </lineage>
</organism>
<comment type="similarity">
    <text evidence="1">Belongs to the peptidase S8 family.</text>
</comment>
<feature type="domain" description="Peptidase S8/S53" evidence="5">
    <location>
        <begin position="47"/>
        <end position="215"/>
    </location>
</feature>
<protein>
    <recommendedName>
        <fullName evidence="5">Peptidase S8/S53 domain-containing protein</fullName>
    </recommendedName>
</protein>
<dbReference type="GO" id="GO:0006508">
    <property type="term" value="P:proteolysis"/>
    <property type="evidence" value="ECO:0007669"/>
    <property type="project" value="UniProtKB-KW"/>
</dbReference>